<feature type="compositionally biased region" description="Basic residues" evidence="1">
    <location>
        <begin position="262"/>
        <end position="273"/>
    </location>
</feature>
<evidence type="ECO:0000313" key="2">
    <source>
        <dbReference type="EMBL" id="CAI2367524.1"/>
    </source>
</evidence>
<sequence length="346" mass="39845">MEFAKNFKPIRDQSIQAVPEKKKLRVLLHPVTKISCNVKKKAKESENFQPHLNLTDKKRSRPCPDSPVLDQKALLQKEYNNLRSYISASKTYKGRKLKVSCADILSHTEKLSQSLYNNLAASSMVQHKNIERLARELKRLNANSLTPTKLVQNSQFSKTWAANFQADLSPDCKGYSRVVPISPNSSISGKIFSTMKSERSPQKETTKSRINNSTFYFSQRPKFDVSKRREFLRGLDDYIASKRINSTKKGHKGAPQPQIITKKSHSSKKKHGFRKVMVKRKNKSIFKPEYSFPKRKRLFIDSPKQMGSFQEFSFPSTISNPNHSSMVSPNWNHTIRKKTSIKFDKF</sequence>
<comment type="caution">
    <text evidence="2">The sequence shown here is derived from an EMBL/GenBank/DDBJ whole genome shotgun (WGS) entry which is preliminary data.</text>
</comment>
<keyword evidence="3" id="KW-1185">Reference proteome</keyword>
<accession>A0AAD1X8Y3</accession>
<feature type="region of interest" description="Disordered" evidence="1">
    <location>
        <begin position="247"/>
        <end position="273"/>
    </location>
</feature>
<evidence type="ECO:0000256" key="1">
    <source>
        <dbReference type="SAM" id="MobiDB-lite"/>
    </source>
</evidence>
<dbReference type="Proteomes" id="UP001295684">
    <property type="component" value="Unassembled WGS sequence"/>
</dbReference>
<reference evidence="2" key="1">
    <citation type="submission" date="2023-07" db="EMBL/GenBank/DDBJ databases">
        <authorList>
            <consortium name="AG Swart"/>
            <person name="Singh M."/>
            <person name="Singh A."/>
            <person name="Seah K."/>
            <person name="Emmerich C."/>
        </authorList>
    </citation>
    <scope>NUCLEOTIDE SEQUENCE</scope>
    <source>
        <strain evidence="2">DP1</strain>
    </source>
</reference>
<name>A0AAD1X8Y3_EUPCR</name>
<gene>
    <name evidence="2" type="ORF">ECRASSUSDP1_LOCUS8811</name>
</gene>
<dbReference type="AlphaFoldDB" id="A0AAD1X8Y3"/>
<protein>
    <submittedName>
        <fullName evidence="2">Uncharacterized protein</fullName>
    </submittedName>
</protein>
<proteinExistence type="predicted"/>
<dbReference type="EMBL" id="CAMPGE010008634">
    <property type="protein sequence ID" value="CAI2367524.1"/>
    <property type="molecule type" value="Genomic_DNA"/>
</dbReference>
<organism evidence="2 3">
    <name type="scientific">Euplotes crassus</name>
    <dbReference type="NCBI Taxonomy" id="5936"/>
    <lineage>
        <taxon>Eukaryota</taxon>
        <taxon>Sar</taxon>
        <taxon>Alveolata</taxon>
        <taxon>Ciliophora</taxon>
        <taxon>Intramacronucleata</taxon>
        <taxon>Spirotrichea</taxon>
        <taxon>Hypotrichia</taxon>
        <taxon>Euplotida</taxon>
        <taxon>Euplotidae</taxon>
        <taxon>Moneuplotes</taxon>
    </lineage>
</organism>
<feature type="region of interest" description="Disordered" evidence="1">
    <location>
        <begin position="45"/>
        <end position="66"/>
    </location>
</feature>
<evidence type="ECO:0000313" key="3">
    <source>
        <dbReference type="Proteomes" id="UP001295684"/>
    </source>
</evidence>